<dbReference type="EMBL" id="VIKR01000002">
    <property type="protein sequence ID" value="TQV74869.1"/>
    <property type="molecule type" value="Genomic_DNA"/>
</dbReference>
<keyword evidence="4" id="KW-1185">Reference proteome</keyword>
<dbReference type="InterPro" id="IPR036291">
    <property type="entry name" value="NAD(P)-bd_dom_sf"/>
</dbReference>
<evidence type="ECO:0000256" key="1">
    <source>
        <dbReference type="ARBA" id="ARBA00006484"/>
    </source>
</evidence>
<name>A0A545TCD0_9GAMM</name>
<organism evidence="3 4">
    <name type="scientific">Aliikangiella marina</name>
    <dbReference type="NCBI Taxonomy" id="1712262"/>
    <lineage>
        <taxon>Bacteria</taxon>
        <taxon>Pseudomonadati</taxon>
        <taxon>Pseudomonadota</taxon>
        <taxon>Gammaproteobacteria</taxon>
        <taxon>Oceanospirillales</taxon>
        <taxon>Pleioneaceae</taxon>
        <taxon>Aliikangiella</taxon>
    </lineage>
</organism>
<dbReference type="OrthoDB" id="9793499at2"/>
<comment type="caution">
    <text evidence="3">The sequence shown here is derived from an EMBL/GenBank/DDBJ whole genome shotgun (WGS) entry which is preliminary data.</text>
</comment>
<dbReference type="Proteomes" id="UP000317839">
    <property type="component" value="Unassembled WGS sequence"/>
</dbReference>
<evidence type="ECO:0000313" key="4">
    <source>
        <dbReference type="Proteomes" id="UP000317839"/>
    </source>
</evidence>
<dbReference type="PANTHER" id="PTHR43639">
    <property type="entry name" value="OXIDOREDUCTASE, SHORT-CHAIN DEHYDROGENASE/REDUCTASE FAMILY (AFU_ORTHOLOGUE AFUA_5G02870)"/>
    <property type="match status" value="1"/>
</dbReference>
<comment type="similarity">
    <text evidence="1">Belongs to the short-chain dehydrogenases/reductases (SDR) family.</text>
</comment>
<dbReference type="PRINTS" id="PR00081">
    <property type="entry name" value="GDHRDH"/>
</dbReference>
<dbReference type="InterPro" id="IPR002347">
    <property type="entry name" value="SDR_fam"/>
</dbReference>
<dbReference type="PRINTS" id="PR00080">
    <property type="entry name" value="SDRFAMILY"/>
</dbReference>
<evidence type="ECO:0000313" key="3">
    <source>
        <dbReference type="EMBL" id="TQV74869.1"/>
    </source>
</evidence>
<proteinExistence type="inferred from homology"/>
<dbReference type="GO" id="GO:0016491">
    <property type="term" value="F:oxidoreductase activity"/>
    <property type="evidence" value="ECO:0007669"/>
    <property type="project" value="UniProtKB-KW"/>
</dbReference>
<protein>
    <submittedName>
        <fullName evidence="3">SDR family oxidoreductase</fullName>
    </submittedName>
</protein>
<dbReference type="AlphaFoldDB" id="A0A545TCD0"/>
<dbReference type="SUPFAM" id="SSF51735">
    <property type="entry name" value="NAD(P)-binding Rossmann-fold domains"/>
    <property type="match status" value="1"/>
</dbReference>
<dbReference type="Pfam" id="PF13561">
    <property type="entry name" value="adh_short_C2"/>
    <property type="match status" value="1"/>
</dbReference>
<gene>
    <name evidence="3" type="ORF">FLL45_07875</name>
</gene>
<accession>A0A545TCD0</accession>
<evidence type="ECO:0000256" key="2">
    <source>
        <dbReference type="ARBA" id="ARBA00023002"/>
    </source>
</evidence>
<dbReference type="Gene3D" id="3.40.50.720">
    <property type="entry name" value="NAD(P)-binding Rossmann-like Domain"/>
    <property type="match status" value="1"/>
</dbReference>
<keyword evidence="2" id="KW-0560">Oxidoreductase</keyword>
<reference evidence="3 4" key="1">
    <citation type="submission" date="2019-06" db="EMBL/GenBank/DDBJ databases">
        <title>Draft genome of Aliikangiella marina GYP-15.</title>
        <authorList>
            <person name="Wang G."/>
        </authorList>
    </citation>
    <scope>NUCLEOTIDE SEQUENCE [LARGE SCALE GENOMIC DNA]</scope>
    <source>
        <strain evidence="3 4">GYP-15</strain>
    </source>
</reference>
<sequence>MAIACSEKCIFDWVIGKLRHSFVSLTIHYLRKSIPMSRPTVLITGGSKRIGKATAIAFASRGCNIALHYNHSRQSAERVQEEISHNFSVTCTIHQGELNNYQPATEKLISECLSQHGRLDYLINNASIFYPTPMREAKPAQLDSFLKVNCLAAKHLAELAWPSLQKAQGAIVNLIDIYADAGLAEHTLYTASKACLKSLTQELALVMAPWIRVNGVSPGAILWPEQQSHVGEEQLKILASTSLKKLGTAEAIAETVVFLAMRAHYITGSVINVDGGRRDFI</sequence>
<dbReference type="PANTHER" id="PTHR43639:SF1">
    <property type="entry name" value="SHORT-CHAIN DEHYDROGENASE_REDUCTASE FAMILY PROTEIN"/>
    <property type="match status" value="1"/>
</dbReference>